<reference evidence="1" key="2">
    <citation type="submission" date="2020-11" db="EMBL/GenBank/DDBJ databases">
        <authorList>
            <person name="McCartney M.A."/>
            <person name="Auch B."/>
            <person name="Kono T."/>
            <person name="Mallez S."/>
            <person name="Becker A."/>
            <person name="Gohl D.M."/>
            <person name="Silverstein K.A.T."/>
            <person name="Koren S."/>
            <person name="Bechman K.B."/>
            <person name="Herman A."/>
            <person name="Abrahante J.E."/>
            <person name="Garbe J."/>
        </authorList>
    </citation>
    <scope>NUCLEOTIDE SEQUENCE</scope>
    <source>
        <strain evidence="1">Duluth1</strain>
        <tissue evidence="1">Whole animal</tissue>
    </source>
</reference>
<evidence type="ECO:0000313" key="2">
    <source>
        <dbReference type="Proteomes" id="UP000828390"/>
    </source>
</evidence>
<sequence>MFLLISGTYGSATYGSKGVKCSLQTADSSTGKNTRFPEDRSKIFDRQSCYIDSRFKRSSILSVDSCRGIFSDESVLHGVVDVLKGSKTTHIKGLKDMACAGR</sequence>
<dbReference type="EMBL" id="JAIWYP010000003">
    <property type="protein sequence ID" value="KAH3846692.1"/>
    <property type="molecule type" value="Genomic_DNA"/>
</dbReference>
<evidence type="ECO:0000313" key="1">
    <source>
        <dbReference type="EMBL" id="KAH3846692.1"/>
    </source>
</evidence>
<dbReference type="AlphaFoldDB" id="A0A9D4QXT1"/>
<comment type="caution">
    <text evidence="1">The sequence shown here is derived from an EMBL/GenBank/DDBJ whole genome shotgun (WGS) entry which is preliminary data.</text>
</comment>
<proteinExistence type="predicted"/>
<gene>
    <name evidence="1" type="ORF">DPMN_088994</name>
</gene>
<reference evidence="1" key="1">
    <citation type="journal article" date="2019" name="bioRxiv">
        <title>The Genome of the Zebra Mussel, Dreissena polymorpha: A Resource for Invasive Species Research.</title>
        <authorList>
            <person name="McCartney M.A."/>
            <person name="Auch B."/>
            <person name="Kono T."/>
            <person name="Mallez S."/>
            <person name="Zhang Y."/>
            <person name="Obille A."/>
            <person name="Becker A."/>
            <person name="Abrahante J.E."/>
            <person name="Garbe J."/>
            <person name="Badalamenti J.P."/>
            <person name="Herman A."/>
            <person name="Mangelson H."/>
            <person name="Liachko I."/>
            <person name="Sullivan S."/>
            <person name="Sone E.D."/>
            <person name="Koren S."/>
            <person name="Silverstein K.A.T."/>
            <person name="Beckman K.B."/>
            <person name="Gohl D.M."/>
        </authorList>
    </citation>
    <scope>NUCLEOTIDE SEQUENCE</scope>
    <source>
        <strain evidence="1">Duluth1</strain>
        <tissue evidence="1">Whole animal</tissue>
    </source>
</reference>
<dbReference type="Proteomes" id="UP000828390">
    <property type="component" value="Unassembled WGS sequence"/>
</dbReference>
<keyword evidence="2" id="KW-1185">Reference proteome</keyword>
<name>A0A9D4QXT1_DREPO</name>
<organism evidence="1 2">
    <name type="scientific">Dreissena polymorpha</name>
    <name type="common">Zebra mussel</name>
    <name type="synonym">Mytilus polymorpha</name>
    <dbReference type="NCBI Taxonomy" id="45954"/>
    <lineage>
        <taxon>Eukaryota</taxon>
        <taxon>Metazoa</taxon>
        <taxon>Spiralia</taxon>
        <taxon>Lophotrochozoa</taxon>
        <taxon>Mollusca</taxon>
        <taxon>Bivalvia</taxon>
        <taxon>Autobranchia</taxon>
        <taxon>Heteroconchia</taxon>
        <taxon>Euheterodonta</taxon>
        <taxon>Imparidentia</taxon>
        <taxon>Neoheterodontei</taxon>
        <taxon>Myida</taxon>
        <taxon>Dreissenoidea</taxon>
        <taxon>Dreissenidae</taxon>
        <taxon>Dreissena</taxon>
    </lineage>
</organism>
<protein>
    <submittedName>
        <fullName evidence="1">Uncharacterized protein</fullName>
    </submittedName>
</protein>
<accession>A0A9D4QXT1</accession>